<evidence type="ECO:0000259" key="4">
    <source>
        <dbReference type="Pfam" id="PF00582"/>
    </source>
</evidence>
<name>A0A6L9EBG6_9FLAO</name>
<gene>
    <name evidence="5" type="ORF">GTQ38_07865</name>
</gene>
<comment type="similarity">
    <text evidence="1">Belongs to the universal stress protein A family.</text>
</comment>
<dbReference type="Gene3D" id="3.40.50.12370">
    <property type="match status" value="1"/>
</dbReference>
<dbReference type="InterPro" id="IPR006016">
    <property type="entry name" value="UspA"/>
</dbReference>
<keyword evidence="6" id="KW-1185">Reference proteome</keyword>
<evidence type="ECO:0000313" key="6">
    <source>
        <dbReference type="Proteomes" id="UP000475249"/>
    </source>
</evidence>
<dbReference type="AlphaFoldDB" id="A0A6L9EBG6"/>
<reference evidence="5 6" key="1">
    <citation type="submission" date="2020-01" db="EMBL/GenBank/DDBJ databases">
        <title>Bacteria diversity of Porities sp.</title>
        <authorList>
            <person name="Wang G."/>
        </authorList>
    </citation>
    <scope>NUCLEOTIDE SEQUENCE [LARGE SCALE GENOMIC DNA]</scope>
    <source>
        <strain evidence="5 6">R33</strain>
    </source>
</reference>
<dbReference type="PANTHER" id="PTHR46268">
    <property type="entry name" value="STRESS RESPONSE PROTEIN NHAX"/>
    <property type="match status" value="1"/>
</dbReference>
<organism evidence="5 6">
    <name type="scientific">Poritiphilus flavus</name>
    <dbReference type="NCBI Taxonomy" id="2697053"/>
    <lineage>
        <taxon>Bacteria</taxon>
        <taxon>Pseudomonadati</taxon>
        <taxon>Bacteroidota</taxon>
        <taxon>Flavobacteriia</taxon>
        <taxon>Flavobacteriales</taxon>
        <taxon>Flavobacteriaceae</taxon>
        <taxon>Poritiphilus</taxon>
    </lineage>
</organism>
<evidence type="ECO:0000256" key="3">
    <source>
        <dbReference type="ARBA" id="ARBA00022840"/>
    </source>
</evidence>
<dbReference type="Proteomes" id="UP000475249">
    <property type="component" value="Unassembled WGS sequence"/>
</dbReference>
<dbReference type="GO" id="GO:0005524">
    <property type="term" value="F:ATP binding"/>
    <property type="evidence" value="ECO:0007669"/>
    <property type="project" value="UniProtKB-KW"/>
</dbReference>
<evidence type="ECO:0000256" key="2">
    <source>
        <dbReference type="ARBA" id="ARBA00022741"/>
    </source>
</evidence>
<dbReference type="PANTHER" id="PTHR46268:SF27">
    <property type="entry name" value="UNIVERSAL STRESS PROTEIN RV2623"/>
    <property type="match status" value="1"/>
</dbReference>
<accession>A0A6L9EBG6</accession>
<evidence type="ECO:0000313" key="5">
    <source>
        <dbReference type="EMBL" id="NAS11911.1"/>
    </source>
</evidence>
<evidence type="ECO:0000256" key="1">
    <source>
        <dbReference type="ARBA" id="ARBA00008791"/>
    </source>
</evidence>
<dbReference type="EMBL" id="WXYO01000003">
    <property type="protein sequence ID" value="NAS11911.1"/>
    <property type="molecule type" value="Genomic_DNA"/>
</dbReference>
<sequence length="283" mass="32087">MKHVLVATDCNTYTTAVLQYAFSLSKALKSTLSVLHVFELPPIQHEVIKDRDQLLKSFRKEQLGVLKHYCEEHLGLPENREGVEMHLDAVDHYSVSEAILAKSEEVMADLIVVGMKEKHTLRGFFSGNIANQLLSKSMVPLLIVPPDHSFSSLQHIVYASDFEMEDIFVLKKLVGIAEVFEADITVVHVPVEDEYSGKDQMQWFEELLRQEVNYPKISFQLPVATSVPLGLKSFMESSNADILAMLERSEKGLFKKLFEGDTVKKMESKIRIPLLSFNCRKSS</sequence>
<dbReference type="RefSeq" id="WP_161434946.1">
    <property type="nucleotide sequence ID" value="NZ_WXYO01000003.1"/>
</dbReference>
<dbReference type="CDD" id="cd00293">
    <property type="entry name" value="USP-like"/>
    <property type="match status" value="1"/>
</dbReference>
<dbReference type="SUPFAM" id="SSF52402">
    <property type="entry name" value="Adenine nucleotide alpha hydrolases-like"/>
    <property type="match status" value="2"/>
</dbReference>
<keyword evidence="3" id="KW-0067">ATP-binding</keyword>
<feature type="domain" description="UspA" evidence="4">
    <location>
        <begin position="1"/>
        <end position="145"/>
    </location>
</feature>
<keyword evidence="2" id="KW-0547">Nucleotide-binding</keyword>
<comment type="caution">
    <text evidence="5">The sequence shown here is derived from an EMBL/GenBank/DDBJ whole genome shotgun (WGS) entry which is preliminary data.</text>
</comment>
<dbReference type="InterPro" id="IPR006015">
    <property type="entry name" value="Universal_stress_UspA"/>
</dbReference>
<protein>
    <submittedName>
        <fullName evidence="5">Universal stress protein</fullName>
    </submittedName>
</protein>
<dbReference type="Pfam" id="PF00582">
    <property type="entry name" value="Usp"/>
    <property type="match status" value="1"/>
</dbReference>
<dbReference type="PRINTS" id="PR01438">
    <property type="entry name" value="UNVRSLSTRESS"/>
</dbReference>
<proteinExistence type="inferred from homology"/>